<dbReference type="AlphaFoldDB" id="A0A4Q5LWJ3"/>
<feature type="chain" id="PRO_5020752838" description="prolyl oligopeptidase" evidence="9">
    <location>
        <begin position="22"/>
        <end position="702"/>
    </location>
</feature>
<evidence type="ECO:0000256" key="4">
    <source>
        <dbReference type="ARBA" id="ARBA00022670"/>
    </source>
</evidence>
<dbReference type="EC" id="3.4.21.26" evidence="3"/>
<dbReference type="InterPro" id="IPR002470">
    <property type="entry name" value="Peptidase_S9A"/>
</dbReference>
<dbReference type="PANTHER" id="PTHR42881:SF2">
    <property type="entry name" value="PROLYL ENDOPEPTIDASE"/>
    <property type="match status" value="1"/>
</dbReference>
<dbReference type="Pfam" id="PF00326">
    <property type="entry name" value="Peptidase_S9"/>
    <property type="match status" value="1"/>
</dbReference>
<dbReference type="InterPro" id="IPR001375">
    <property type="entry name" value="Peptidase_S9_cat"/>
</dbReference>
<reference evidence="12 13" key="1">
    <citation type="submission" date="2019-02" db="EMBL/GenBank/DDBJ databases">
        <title>Bacterial novel species Emticicia sp. 17J42-9 isolated from soil.</title>
        <authorList>
            <person name="Jung H.-Y."/>
        </authorList>
    </citation>
    <scope>NUCLEOTIDE SEQUENCE [LARGE SCALE GENOMIC DNA]</scope>
    <source>
        <strain evidence="12 13">17J42-9</strain>
    </source>
</reference>
<keyword evidence="4" id="KW-0645">Protease</keyword>
<dbReference type="InterPro" id="IPR023302">
    <property type="entry name" value="Pept_S9A_N"/>
</dbReference>
<comment type="function">
    <text evidence="7">Cleaves peptide bonds on the C-terminal side of prolyl residues within peptides that are up to approximately 30 amino acids long. Has an absolute requirement for an X-Pro bond in the trans configuration immediately preceding the Pro-Y scissible bond.</text>
</comment>
<dbReference type="PRINTS" id="PR00862">
    <property type="entry name" value="PROLIGOPTASE"/>
</dbReference>
<comment type="similarity">
    <text evidence="2">Belongs to the peptidase S9A family.</text>
</comment>
<keyword evidence="13" id="KW-1185">Reference proteome</keyword>
<gene>
    <name evidence="12" type="ORF">EWM59_18600</name>
</gene>
<comment type="catalytic activity">
    <reaction evidence="1">
        <text>Hydrolysis of Pro-|-Xaa &gt;&gt; Ala-|-Xaa in oligopeptides.</text>
        <dbReference type="EC" id="3.4.21.26"/>
    </reaction>
</comment>
<dbReference type="FunFam" id="3.40.50.1820:FF:000005">
    <property type="entry name" value="Prolyl endopeptidase"/>
    <property type="match status" value="1"/>
</dbReference>
<dbReference type="Gene3D" id="3.40.50.1820">
    <property type="entry name" value="alpha/beta hydrolase"/>
    <property type="match status" value="1"/>
</dbReference>
<dbReference type="InterPro" id="IPR002471">
    <property type="entry name" value="Pept_S9_AS"/>
</dbReference>
<dbReference type="Gene3D" id="2.130.10.120">
    <property type="entry name" value="Prolyl oligopeptidase, N-terminal domain"/>
    <property type="match status" value="1"/>
</dbReference>
<dbReference type="OrthoDB" id="9801421at2"/>
<organism evidence="12 13">
    <name type="scientific">Emticicia agri</name>
    <dbReference type="NCBI Taxonomy" id="2492393"/>
    <lineage>
        <taxon>Bacteria</taxon>
        <taxon>Pseudomonadati</taxon>
        <taxon>Bacteroidota</taxon>
        <taxon>Cytophagia</taxon>
        <taxon>Cytophagales</taxon>
        <taxon>Leadbetterellaceae</taxon>
        <taxon>Emticicia</taxon>
    </lineage>
</organism>
<dbReference type="GO" id="GO:0006508">
    <property type="term" value="P:proteolysis"/>
    <property type="evidence" value="ECO:0007669"/>
    <property type="project" value="UniProtKB-KW"/>
</dbReference>
<dbReference type="SUPFAM" id="SSF53474">
    <property type="entry name" value="alpha/beta-Hydrolases"/>
    <property type="match status" value="1"/>
</dbReference>
<dbReference type="InterPro" id="IPR051167">
    <property type="entry name" value="Prolyl_oligopep/macrocyclase"/>
</dbReference>
<evidence type="ECO:0000256" key="5">
    <source>
        <dbReference type="ARBA" id="ARBA00022801"/>
    </source>
</evidence>
<accession>A0A4Q5LWJ3</accession>
<evidence type="ECO:0000256" key="2">
    <source>
        <dbReference type="ARBA" id="ARBA00005228"/>
    </source>
</evidence>
<keyword evidence="9" id="KW-0732">Signal</keyword>
<evidence type="ECO:0000259" key="11">
    <source>
        <dbReference type="Pfam" id="PF02897"/>
    </source>
</evidence>
<dbReference type="PANTHER" id="PTHR42881">
    <property type="entry name" value="PROLYL ENDOPEPTIDASE"/>
    <property type="match status" value="1"/>
</dbReference>
<evidence type="ECO:0000256" key="1">
    <source>
        <dbReference type="ARBA" id="ARBA00001070"/>
    </source>
</evidence>
<evidence type="ECO:0000256" key="7">
    <source>
        <dbReference type="ARBA" id="ARBA00060121"/>
    </source>
</evidence>
<keyword evidence="5" id="KW-0378">Hydrolase</keyword>
<dbReference type="PROSITE" id="PS00708">
    <property type="entry name" value="PRO_ENDOPEP_SER"/>
    <property type="match status" value="1"/>
</dbReference>
<dbReference type="GO" id="GO:0005829">
    <property type="term" value="C:cytosol"/>
    <property type="evidence" value="ECO:0007669"/>
    <property type="project" value="TreeGrafter"/>
</dbReference>
<dbReference type="InterPro" id="IPR029058">
    <property type="entry name" value="AB_hydrolase_fold"/>
</dbReference>
<dbReference type="Proteomes" id="UP000293162">
    <property type="component" value="Unassembled WGS sequence"/>
</dbReference>
<dbReference type="GO" id="GO:0070012">
    <property type="term" value="F:oligopeptidase activity"/>
    <property type="evidence" value="ECO:0007669"/>
    <property type="project" value="TreeGrafter"/>
</dbReference>
<sequence length="702" mass="78806">MKKPISLFITAFIMAPFFLMAQLNYPTTRKVEQKDNYHGTTVEDPYRWLEDDRSAETAEWVKQQNEVTFSYLEKIPYREALKKRLEKIYNYAKYSAPSRKGEWYYFYKNDGLQNQAVLYRQKGLNGAPEVVIDPNKLSTDATTRLAQFQLSKDGKYAAYALSKGGSDWQEIFIMDMSNKQNLSDKIEWVKVSGIAWQGDGFYYSRYPKPDGSALAAKNENHQVFFHKIGTSQNADVLAFEDKANPQRFHTVSTTEDEQFAMLYVSDRGKGKDGNALFYKEAGAKVFKPVVAEVTDFSFGVIENVGKILLIQTNRDAKNEKIESFDTANGTWKSVVAEQPEPLQSSSVAGGKLFLTYMKDVTTRAYVYDVKGKLENEIKLPGLGTASGFGGNADDKAVFYTFTSFNYPSTIFSYDIATKQSSVFRTPEVDFKATDFETKQVFYPSKDGTKIPMFIVYKKGINLNGQNPTLLYGYGGFNISMNPAFSPLLIPFLEQGGVFAQANLRGGSEYGEKWHEQGMKLKKQNVFDDFIAAGEYLIAQKYCDNAHLAIRGGSNGGLLVGAVMNQRPELAKVAIPQVGVMDMLRFQKFTIGWNWIADYGSADNAEEFKALYAYSPLHNIREGVDYPATLITTADHDDRVVPAHSFKYAAMLQAKAGKSSSNPLLIRIDTNSGHGASNTAKNIEQTADIYAFIWWNMGTQLNL</sequence>
<feature type="domain" description="Peptidase S9A N-terminal" evidence="11">
    <location>
        <begin position="26"/>
        <end position="424"/>
    </location>
</feature>
<evidence type="ECO:0000256" key="3">
    <source>
        <dbReference type="ARBA" id="ARBA00011897"/>
    </source>
</evidence>
<feature type="domain" description="Peptidase S9 prolyl oligopeptidase catalytic" evidence="10">
    <location>
        <begin position="489"/>
        <end position="697"/>
    </location>
</feature>
<dbReference type="EMBL" id="SEWF01000031">
    <property type="protein sequence ID" value="RYU94072.1"/>
    <property type="molecule type" value="Genomic_DNA"/>
</dbReference>
<evidence type="ECO:0000313" key="13">
    <source>
        <dbReference type="Proteomes" id="UP000293162"/>
    </source>
</evidence>
<evidence type="ECO:0000313" key="12">
    <source>
        <dbReference type="EMBL" id="RYU94072.1"/>
    </source>
</evidence>
<dbReference type="SUPFAM" id="SSF50993">
    <property type="entry name" value="Peptidase/esterase 'gauge' domain"/>
    <property type="match status" value="1"/>
</dbReference>
<comment type="caution">
    <text evidence="12">The sequence shown here is derived from an EMBL/GenBank/DDBJ whole genome shotgun (WGS) entry which is preliminary data.</text>
</comment>
<evidence type="ECO:0000256" key="9">
    <source>
        <dbReference type="SAM" id="SignalP"/>
    </source>
</evidence>
<dbReference type="GO" id="GO:0004252">
    <property type="term" value="F:serine-type endopeptidase activity"/>
    <property type="evidence" value="ECO:0007669"/>
    <property type="project" value="UniProtKB-EC"/>
</dbReference>
<evidence type="ECO:0000256" key="6">
    <source>
        <dbReference type="ARBA" id="ARBA00022825"/>
    </source>
</evidence>
<evidence type="ECO:0000259" key="10">
    <source>
        <dbReference type="Pfam" id="PF00326"/>
    </source>
</evidence>
<proteinExistence type="inferred from homology"/>
<dbReference type="Pfam" id="PF02897">
    <property type="entry name" value="Peptidase_S9_N"/>
    <property type="match status" value="1"/>
</dbReference>
<keyword evidence="6" id="KW-0720">Serine protease</keyword>
<name>A0A4Q5LWJ3_9BACT</name>
<protein>
    <recommendedName>
        <fullName evidence="3">prolyl oligopeptidase</fullName>
        <ecNumber evidence="3">3.4.21.26</ecNumber>
    </recommendedName>
    <alternativeName>
        <fullName evidence="8">Proline-specific endopeptidase</fullName>
    </alternativeName>
</protein>
<evidence type="ECO:0000256" key="8">
    <source>
        <dbReference type="ARBA" id="ARBA00081187"/>
    </source>
</evidence>
<feature type="signal peptide" evidence="9">
    <location>
        <begin position="1"/>
        <end position="21"/>
    </location>
</feature>